<organism evidence="1">
    <name type="scientific">hydrothermal vent metagenome</name>
    <dbReference type="NCBI Taxonomy" id="652676"/>
    <lineage>
        <taxon>unclassified sequences</taxon>
        <taxon>metagenomes</taxon>
        <taxon>ecological metagenomes</taxon>
    </lineage>
</organism>
<dbReference type="EMBL" id="UOFL01000256">
    <property type="protein sequence ID" value="VAW82851.1"/>
    <property type="molecule type" value="Genomic_DNA"/>
</dbReference>
<sequence>MRYTHLFWLVTLSLLTATPPIYAKMSEAEIEAWLNNDTDKLPGSRINEGKLHFLAKPPKKQVHHHHNTLIVHKKSLTNGWVKMQQCHQHLDKFPRAQIVYKKYKIKNLKLISSRNIEKTWIENHTIQLRNVKKGARICIEADTRALLKNKDGSFTLINGPFMRRYLDGFFPMRVSMDLRFPKNLKFVSILPPQQPGLRINFNATGVHFDAWFEGKLYTHIRLELKH</sequence>
<proteinExistence type="predicted"/>
<name>A0A3B0YTQ1_9ZZZZ</name>
<evidence type="ECO:0000313" key="1">
    <source>
        <dbReference type="EMBL" id="VAW82851.1"/>
    </source>
</evidence>
<accession>A0A3B0YTQ1</accession>
<gene>
    <name evidence="1" type="ORF">MNBD_GAMMA12-1879</name>
</gene>
<dbReference type="AlphaFoldDB" id="A0A3B0YTQ1"/>
<reference evidence="1" key="1">
    <citation type="submission" date="2018-06" db="EMBL/GenBank/DDBJ databases">
        <authorList>
            <person name="Zhirakovskaya E."/>
        </authorList>
    </citation>
    <scope>NUCLEOTIDE SEQUENCE</scope>
</reference>
<protein>
    <submittedName>
        <fullName evidence="1">Uncharacterized protein</fullName>
    </submittedName>
</protein>